<dbReference type="Proteomes" id="UP000256388">
    <property type="component" value="Unassembled WGS sequence"/>
</dbReference>
<organism evidence="4 5">
    <name type="scientific">Pelolinea submarina</name>
    <dbReference type="NCBI Taxonomy" id="913107"/>
    <lineage>
        <taxon>Bacteria</taxon>
        <taxon>Bacillati</taxon>
        <taxon>Chloroflexota</taxon>
        <taxon>Anaerolineae</taxon>
        <taxon>Anaerolineales</taxon>
        <taxon>Anaerolineaceae</taxon>
        <taxon>Pelolinea</taxon>
    </lineage>
</organism>
<dbReference type="Gene3D" id="2.120.10.30">
    <property type="entry name" value="TolB, C-terminal domain"/>
    <property type="match status" value="1"/>
</dbReference>
<evidence type="ECO:0000259" key="3">
    <source>
        <dbReference type="Pfam" id="PF07995"/>
    </source>
</evidence>
<sequence>MTQKILVIFMLPVLLTAACQPMPAAAAEPAVVTYTSTVPADTVTPATTATVPAATSWKVEEVVQGLEIPWSIVFTSPERLLVSERPGRVREIVNGQLNPEALYTFADVVTVEETGLMGMVLDPNYSENKTLYACYTSQDANGMFDRVVRMTDNGDSLTLDGVLLEGIPAAKYHAGCRLGIGPDEKLYVTSGDARVPSSAQDLDSLAGKILRINLDGSIPADNPLPGSPVYSYGHRNPQGLAWQPGSGRLYAAEHGPSGSDGPGGGDEINLIQPGANYGWPLVSHDATLEGTESPLIQFTPAVAPAAAMFYSSDVLPMFEGKFFFGALRGEGVVMVDISTEDPTVINSVQWIVSDVGRVREVAQSPDGLIYFTTSNQDGRGTYRAGGDRVYRIVPVYE</sequence>
<dbReference type="EMBL" id="QUMS01000004">
    <property type="protein sequence ID" value="REG06222.1"/>
    <property type="molecule type" value="Genomic_DNA"/>
</dbReference>
<proteinExistence type="predicted"/>
<feature type="region of interest" description="Disordered" evidence="1">
    <location>
        <begin position="245"/>
        <end position="267"/>
    </location>
</feature>
<dbReference type="SUPFAM" id="SSF50952">
    <property type="entry name" value="Soluble quinoprotein glucose dehydrogenase"/>
    <property type="match status" value="1"/>
</dbReference>
<keyword evidence="2" id="KW-0732">Signal</keyword>
<keyword evidence="5" id="KW-1185">Reference proteome</keyword>
<gene>
    <name evidence="4" type="ORF">DFR64_2654</name>
</gene>
<dbReference type="InterPro" id="IPR011041">
    <property type="entry name" value="Quinoprot_gluc/sorb_DH_b-prop"/>
</dbReference>
<name>A0A347ZQ69_9CHLR</name>
<dbReference type="RefSeq" id="WP_116225919.1">
    <property type="nucleotide sequence ID" value="NZ_AP018437.1"/>
</dbReference>
<feature type="signal peptide" evidence="2">
    <location>
        <begin position="1"/>
        <end position="26"/>
    </location>
</feature>
<feature type="chain" id="PRO_5030063587" evidence="2">
    <location>
        <begin position="27"/>
        <end position="397"/>
    </location>
</feature>
<dbReference type="PROSITE" id="PS51257">
    <property type="entry name" value="PROKAR_LIPOPROTEIN"/>
    <property type="match status" value="1"/>
</dbReference>
<dbReference type="Pfam" id="PF07995">
    <property type="entry name" value="GSDH"/>
    <property type="match status" value="1"/>
</dbReference>
<comment type="caution">
    <text evidence="4">The sequence shown here is derived from an EMBL/GenBank/DDBJ whole genome shotgun (WGS) entry which is preliminary data.</text>
</comment>
<dbReference type="AlphaFoldDB" id="A0A347ZQ69"/>
<reference evidence="4 5" key="1">
    <citation type="submission" date="2018-08" db="EMBL/GenBank/DDBJ databases">
        <title>Genomic Encyclopedia of Type Strains, Phase IV (KMG-IV): sequencing the most valuable type-strain genomes for metagenomic binning, comparative biology and taxonomic classification.</title>
        <authorList>
            <person name="Goeker M."/>
        </authorList>
    </citation>
    <scope>NUCLEOTIDE SEQUENCE [LARGE SCALE GENOMIC DNA]</scope>
    <source>
        <strain evidence="4 5">DSM 23923</strain>
    </source>
</reference>
<evidence type="ECO:0000313" key="4">
    <source>
        <dbReference type="EMBL" id="REG06222.1"/>
    </source>
</evidence>
<protein>
    <submittedName>
        <fullName evidence="4">Glucose/arabinose dehydrogenase</fullName>
    </submittedName>
</protein>
<dbReference type="InterPro" id="IPR011042">
    <property type="entry name" value="6-blade_b-propeller_TolB-like"/>
</dbReference>
<evidence type="ECO:0000313" key="5">
    <source>
        <dbReference type="Proteomes" id="UP000256388"/>
    </source>
</evidence>
<accession>A0A347ZQ69</accession>
<feature type="domain" description="Glucose/Sorbosone dehydrogenase" evidence="3">
    <location>
        <begin position="66"/>
        <end position="379"/>
    </location>
</feature>
<dbReference type="OrthoDB" id="9770043at2"/>
<evidence type="ECO:0000256" key="1">
    <source>
        <dbReference type="SAM" id="MobiDB-lite"/>
    </source>
</evidence>
<dbReference type="InterPro" id="IPR012938">
    <property type="entry name" value="Glc/Sorbosone_DH"/>
</dbReference>
<dbReference type="PANTHER" id="PTHR19328:SF13">
    <property type="entry name" value="HIPL1 PROTEIN"/>
    <property type="match status" value="1"/>
</dbReference>
<dbReference type="PANTHER" id="PTHR19328">
    <property type="entry name" value="HEDGEHOG-INTERACTING PROTEIN"/>
    <property type="match status" value="1"/>
</dbReference>
<evidence type="ECO:0000256" key="2">
    <source>
        <dbReference type="SAM" id="SignalP"/>
    </source>
</evidence>